<keyword evidence="1" id="KW-0472">Membrane</keyword>
<evidence type="ECO:0000313" key="4">
    <source>
        <dbReference type="Proteomes" id="UP000663946"/>
    </source>
</evidence>
<dbReference type="Pfam" id="PF07331">
    <property type="entry name" value="TctB"/>
    <property type="match status" value="1"/>
</dbReference>
<feature type="transmembrane region" description="Helical" evidence="1">
    <location>
        <begin position="73"/>
        <end position="106"/>
    </location>
</feature>
<evidence type="ECO:0000256" key="1">
    <source>
        <dbReference type="SAM" id="Phobius"/>
    </source>
</evidence>
<keyword evidence="1" id="KW-1133">Transmembrane helix</keyword>
<reference evidence="3" key="1">
    <citation type="submission" date="2020-02" db="EMBL/GenBank/DDBJ databases">
        <title>Unexpected conservation and global transmission of agrobacterial virulence plasmids.</title>
        <authorList>
            <person name="Weisberg A.J."/>
            <person name="Davis E.W. II"/>
            <person name="Tabima J.R."/>
            <person name="Belcher M.S."/>
            <person name="Miller M."/>
            <person name="Kuo C.-H."/>
            <person name="Loper J.E."/>
            <person name="Grunwald N.J."/>
            <person name="Putnam M.L."/>
            <person name="Chang J.H."/>
        </authorList>
    </citation>
    <scope>NUCLEOTIDE SEQUENCE</scope>
    <source>
        <strain evidence="3">Q15/94</strain>
        <plasmid evidence="3">pQ15_94_2</plasmid>
    </source>
</reference>
<evidence type="ECO:0000259" key="2">
    <source>
        <dbReference type="Pfam" id="PF07331"/>
    </source>
</evidence>
<organism evidence="3 4">
    <name type="scientific">Agrobacterium tumefaciens</name>
    <dbReference type="NCBI Taxonomy" id="358"/>
    <lineage>
        <taxon>Bacteria</taxon>
        <taxon>Pseudomonadati</taxon>
        <taxon>Pseudomonadota</taxon>
        <taxon>Alphaproteobacteria</taxon>
        <taxon>Hyphomicrobiales</taxon>
        <taxon>Rhizobiaceae</taxon>
        <taxon>Rhizobium/Agrobacterium group</taxon>
        <taxon>Agrobacterium</taxon>
        <taxon>Agrobacterium tumefaciens complex</taxon>
    </lineage>
</organism>
<geneLocation type="plasmid" evidence="3 4">
    <name>pQ15_94_2</name>
</geneLocation>
<gene>
    <name evidence="3" type="ORF">G6M86_26640</name>
</gene>
<accession>A0AAJ4TDC7</accession>
<feature type="transmembrane region" description="Helical" evidence="1">
    <location>
        <begin position="39"/>
        <end position="61"/>
    </location>
</feature>
<keyword evidence="1" id="KW-0812">Transmembrane</keyword>
<dbReference type="InterPro" id="IPR009936">
    <property type="entry name" value="DUF1468"/>
</dbReference>
<name>A0AAJ4TDC7_AGRTU</name>
<sequence>MNTKELASSLALILIGGTFVASSLLTLDMGTTFKMGPGYFPLVLASLVILIGFVLFVSALTGQGSFKVEVAPARAVLAIILAPILFGLTVRGAGFIPAVAVATLSASLASPDLNLKPIIVISFGMTAFCVAVFIYGLGMPVRLIGPWLGA</sequence>
<feature type="domain" description="DUF1468" evidence="2">
    <location>
        <begin position="8"/>
        <end position="140"/>
    </location>
</feature>
<protein>
    <submittedName>
        <fullName evidence="3">Tripartite tricarboxylate transporter TctB family protein</fullName>
    </submittedName>
</protein>
<dbReference type="AlphaFoldDB" id="A0AAJ4TDC7"/>
<dbReference type="RefSeq" id="WP_333722678.1">
    <property type="nucleotide sequence ID" value="NZ_CP049219.1"/>
</dbReference>
<feature type="transmembrane region" description="Helical" evidence="1">
    <location>
        <begin position="6"/>
        <end position="27"/>
    </location>
</feature>
<proteinExistence type="predicted"/>
<evidence type="ECO:0000313" key="3">
    <source>
        <dbReference type="EMBL" id="QTG16888.1"/>
    </source>
</evidence>
<dbReference type="EMBL" id="CP049219">
    <property type="protein sequence ID" value="QTG16888.1"/>
    <property type="molecule type" value="Genomic_DNA"/>
</dbReference>
<dbReference type="Proteomes" id="UP000663946">
    <property type="component" value="Plasmid pQ15_94_2"/>
</dbReference>
<keyword evidence="3" id="KW-0614">Plasmid</keyword>
<feature type="transmembrane region" description="Helical" evidence="1">
    <location>
        <begin position="118"/>
        <end position="138"/>
    </location>
</feature>